<proteinExistence type="predicted"/>
<sequence>MESYQELSRLGYLMDLFHVKGMELADYLHVDTSLISKLKTGKRKINTNSEICDEIVDFFIMLDKRSNYASVKGLLMEAGQASKETEASALKVLLKRWLVEENDTNSSFTDKTVYTTKVKIFQGKTGRRKAAQEFIQSVLLEKTAQDVYVLDWTEHYSWQSEDTEFFKEWKKQYLKIAEKGHRIVFLISLNHSIDYLINTLLYRLPMLLTGNVQYLYYPVYSPLLYKHNIVVLKNKMALVKIAADEITQKDITHMYTDYPTVRHYEELIKSAYTLCKKSHEVIHHHEIRELIKKLPYKLGNTYVKTKMPFSLVTTSQNFECILAKNDMEEEEQRALREIHKIHHKKFSEDVVNFKYCLLVNKEALIQGLHSEMIPFHELTLFTGREITVDKQDVYRQIEYLIWLLVTFPNFNVAFYRSGQENLLDGLNLWLNENGPVIINQEIDDDSSIIMDEPSICTAFYVYAEKYWYSIPSVEREKESVIRQLKNMLLS</sequence>
<dbReference type="KEGG" id="emt:CPZ25_013900"/>
<keyword evidence="2" id="KW-1185">Reference proteome</keyword>
<name>A0A4P9C9V7_EUBML</name>
<dbReference type="EMBL" id="CP029487">
    <property type="protein sequence ID" value="QCT72377.1"/>
    <property type="molecule type" value="Genomic_DNA"/>
</dbReference>
<accession>A0A4P9C9V7</accession>
<evidence type="ECO:0000313" key="2">
    <source>
        <dbReference type="Proteomes" id="UP000218387"/>
    </source>
</evidence>
<dbReference type="Proteomes" id="UP000218387">
    <property type="component" value="Chromosome"/>
</dbReference>
<dbReference type="RefSeq" id="WP_096918879.1">
    <property type="nucleotide sequence ID" value="NZ_CP029487.1"/>
</dbReference>
<dbReference type="AlphaFoldDB" id="A0A4P9C9V7"/>
<reference evidence="1 2" key="1">
    <citation type="submission" date="2018-05" db="EMBL/GenBank/DDBJ databases">
        <title>Genome comparison of Eubacterium sp.</title>
        <authorList>
            <person name="Feng Y."/>
            <person name="Sanchez-Andrea I."/>
            <person name="Stams A.J.M."/>
            <person name="De Vos W.M."/>
        </authorList>
    </citation>
    <scope>NUCLEOTIDE SEQUENCE [LARGE SCALE GENOMIC DNA]</scope>
    <source>
        <strain evidence="1 2">YI</strain>
    </source>
</reference>
<protein>
    <submittedName>
        <fullName evidence="1">Uncharacterized protein</fullName>
    </submittedName>
</protein>
<organism evidence="1 2">
    <name type="scientific">Eubacterium maltosivorans</name>
    <dbReference type="NCBI Taxonomy" id="2041044"/>
    <lineage>
        <taxon>Bacteria</taxon>
        <taxon>Bacillati</taxon>
        <taxon>Bacillota</taxon>
        <taxon>Clostridia</taxon>
        <taxon>Eubacteriales</taxon>
        <taxon>Eubacteriaceae</taxon>
        <taxon>Eubacterium</taxon>
    </lineage>
</organism>
<evidence type="ECO:0000313" key="1">
    <source>
        <dbReference type="EMBL" id="QCT72377.1"/>
    </source>
</evidence>
<gene>
    <name evidence="1" type="ORF">CPZ25_013900</name>
</gene>